<protein>
    <submittedName>
        <fullName evidence="2">Uncharacterized protein YbjT (DUF2867 family)</fullName>
    </submittedName>
</protein>
<gene>
    <name evidence="2" type="ORF">HNR30_008370</name>
</gene>
<accession>A0A7W0CTB9</accession>
<name>A0A7W0CTB9_9ACTN</name>
<organism evidence="2 3">
    <name type="scientific">Nonomuraea soli</name>
    <dbReference type="NCBI Taxonomy" id="1032476"/>
    <lineage>
        <taxon>Bacteria</taxon>
        <taxon>Bacillati</taxon>
        <taxon>Actinomycetota</taxon>
        <taxon>Actinomycetes</taxon>
        <taxon>Streptosporangiales</taxon>
        <taxon>Streptosporangiaceae</taxon>
        <taxon>Nonomuraea</taxon>
    </lineage>
</organism>
<dbReference type="Gene3D" id="3.40.50.720">
    <property type="entry name" value="NAD(P)-binding Rossmann-like Domain"/>
    <property type="match status" value="1"/>
</dbReference>
<proteinExistence type="predicted"/>
<dbReference type="InterPro" id="IPR051604">
    <property type="entry name" value="Ergot_Alk_Oxidoreductase"/>
</dbReference>
<dbReference type="SUPFAM" id="SSF51735">
    <property type="entry name" value="NAD(P)-binding Rossmann-fold domains"/>
    <property type="match status" value="1"/>
</dbReference>
<feature type="domain" description="NAD(P)-binding" evidence="1">
    <location>
        <begin position="6"/>
        <end position="162"/>
    </location>
</feature>
<dbReference type="InterPro" id="IPR036291">
    <property type="entry name" value="NAD(P)-bd_dom_sf"/>
</dbReference>
<keyword evidence="3" id="KW-1185">Reference proteome</keyword>
<dbReference type="AlphaFoldDB" id="A0A7W0CTB9"/>
<dbReference type="RefSeq" id="WP_181615703.1">
    <property type="nucleotide sequence ID" value="NZ_BAABAM010000010.1"/>
</dbReference>
<dbReference type="Pfam" id="PF13460">
    <property type="entry name" value="NAD_binding_10"/>
    <property type="match status" value="1"/>
</dbReference>
<evidence type="ECO:0000259" key="1">
    <source>
        <dbReference type="Pfam" id="PF13460"/>
    </source>
</evidence>
<dbReference type="InterPro" id="IPR016040">
    <property type="entry name" value="NAD(P)-bd_dom"/>
</dbReference>
<evidence type="ECO:0000313" key="3">
    <source>
        <dbReference type="Proteomes" id="UP000530928"/>
    </source>
</evidence>
<comment type="caution">
    <text evidence="2">The sequence shown here is derived from an EMBL/GenBank/DDBJ whole genome shotgun (WGS) entry which is preliminary data.</text>
</comment>
<evidence type="ECO:0000313" key="2">
    <source>
        <dbReference type="EMBL" id="MBA2896974.1"/>
    </source>
</evidence>
<dbReference type="PANTHER" id="PTHR43162">
    <property type="match status" value="1"/>
</dbReference>
<dbReference type="PANTHER" id="PTHR43162:SF1">
    <property type="entry name" value="PRESTALK A DIFFERENTIATION PROTEIN A"/>
    <property type="match status" value="1"/>
</dbReference>
<reference evidence="2 3" key="1">
    <citation type="submission" date="2020-07" db="EMBL/GenBank/DDBJ databases">
        <title>Genomic Encyclopedia of Type Strains, Phase IV (KMG-IV): sequencing the most valuable type-strain genomes for metagenomic binning, comparative biology and taxonomic classification.</title>
        <authorList>
            <person name="Goeker M."/>
        </authorList>
    </citation>
    <scope>NUCLEOTIDE SEQUENCE [LARGE SCALE GENOMIC DNA]</scope>
    <source>
        <strain evidence="2 3">DSM 45533</strain>
    </source>
</reference>
<dbReference type="Proteomes" id="UP000530928">
    <property type="component" value="Unassembled WGS sequence"/>
</dbReference>
<dbReference type="EMBL" id="JACDUR010000010">
    <property type="protein sequence ID" value="MBA2896974.1"/>
    <property type="molecule type" value="Genomic_DNA"/>
</dbReference>
<sequence>MIAVTGATGNVGRELVNALHAAGEEVLAISRTPATFPAGVTHVPADLTRPETLPLEGVDTLFLLMEGDPEAVLSQVKGMNKIVLLSSQGAGTRPGPYHHAVVFEEAVRAWDGDWTILRPGGFNSNAFAWARTIGESRTAHAPFGDVGLPTIDPRDIAEVAAITLTQGGHTGAIYELTGPELTTPRQRAAVIGDLLASPVRFVEQTPEEAGVEMLRYMPEPVVTSTLQILGTPTVREQRVSPDVKELLGRAPRPFVDWAARNIEAFRGAGA</sequence>
<dbReference type="Gene3D" id="3.90.25.10">
    <property type="entry name" value="UDP-galactose 4-epimerase, domain 1"/>
    <property type="match status" value="1"/>
</dbReference>